<dbReference type="Proteomes" id="UP001558632">
    <property type="component" value="Unassembled WGS sequence"/>
</dbReference>
<organism evidence="2 3">
    <name type="scientific">Trichinella spiralis</name>
    <name type="common">Trichina worm</name>
    <dbReference type="NCBI Taxonomy" id="6334"/>
    <lineage>
        <taxon>Eukaryota</taxon>
        <taxon>Metazoa</taxon>
        <taxon>Ecdysozoa</taxon>
        <taxon>Nematoda</taxon>
        <taxon>Enoplea</taxon>
        <taxon>Dorylaimia</taxon>
        <taxon>Trichinellida</taxon>
        <taxon>Trichinellidae</taxon>
        <taxon>Trichinella</taxon>
    </lineage>
</organism>
<evidence type="ECO:0000313" key="3">
    <source>
        <dbReference type="Proteomes" id="UP001558632"/>
    </source>
</evidence>
<feature type="region of interest" description="Disordered" evidence="1">
    <location>
        <begin position="43"/>
        <end position="70"/>
    </location>
</feature>
<feature type="compositionally biased region" description="Basic and acidic residues" evidence="1">
    <location>
        <begin position="1"/>
        <end position="10"/>
    </location>
</feature>
<proteinExistence type="predicted"/>
<dbReference type="EMBL" id="JBEUSY010000451">
    <property type="protein sequence ID" value="KAL1232248.1"/>
    <property type="molecule type" value="Genomic_DNA"/>
</dbReference>
<name>A0ABR3KBF5_TRISP</name>
<reference evidence="2 3" key="1">
    <citation type="submission" date="2024-07" db="EMBL/GenBank/DDBJ databases">
        <title>Enhanced genomic and transcriptomic resources for Trichinella pseudospiralis and T. spiralis underpin the discovery of pronounced molecular differences between stages and species.</title>
        <authorList>
            <person name="Pasi K.K."/>
            <person name="La Rosa G."/>
            <person name="Gomez-Morales M.A."/>
            <person name="Tosini F."/>
            <person name="Sumanam S."/>
            <person name="Young N.D."/>
            <person name="Chang B.C."/>
            <person name="Robin G.B."/>
        </authorList>
    </citation>
    <scope>NUCLEOTIDE SEQUENCE [LARGE SCALE GENOMIC DNA]</scope>
    <source>
        <strain evidence="2">ISS534</strain>
    </source>
</reference>
<keyword evidence="3" id="KW-1185">Reference proteome</keyword>
<feature type="region of interest" description="Disordered" evidence="1">
    <location>
        <begin position="1"/>
        <end position="25"/>
    </location>
</feature>
<feature type="compositionally biased region" description="Polar residues" evidence="1">
    <location>
        <begin position="14"/>
        <end position="25"/>
    </location>
</feature>
<comment type="caution">
    <text evidence="2">The sequence shown here is derived from an EMBL/GenBank/DDBJ whole genome shotgun (WGS) entry which is preliminary data.</text>
</comment>
<accession>A0ABR3KBF5</accession>
<protein>
    <submittedName>
        <fullName evidence="2">Nuclear protein</fullName>
    </submittedName>
</protein>
<evidence type="ECO:0000313" key="2">
    <source>
        <dbReference type="EMBL" id="KAL1232248.1"/>
    </source>
</evidence>
<evidence type="ECO:0000256" key="1">
    <source>
        <dbReference type="SAM" id="MobiDB-lite"/>
    </source>
</evidence>
<gene>
    <name evidence="2" type="ORF">TSPI_02164</name>
</gene>
<sequence length="70" mass="7402">MNAAEPDHGPSKVPTASTRSYGSVSSECCPTFDIIPNHLQKYREPGTSVTSSSGLPAAVPASIRKDQFSH</sequence>